<dbReference type="HOGENOM" id="CLU_011615_4_2_0"/>
<dbReference type="InterPro" id="IPR011990">
    <property type="entry name" value="TPR-like_helical_dom_sf"/>
</dbReference>
<evidence type="ECO:0000256" key="6">
    <source>
        <dbReference type="ARBA" id="ARBA00022679"/>
    </source>
</evidence>
<evidence type="ECO:0000256" key="1">
    <source>
        <dbReference type="ARBA" id="ARBA00004141"/>
    </source>
</evidence>
<dbReference type="EMBL" id="CP002514">
    <property type="protein sequence ID" value="AEP12523.1"/>
    <property type="molecule type" value="Genomic_DNA"/>
</dbReference>
<dbReference type="Pfam" id="PF14559">
    <property type="entry name" value="TPR_19"/>
    <property type="match status" value="1"/>
</dbReference>
<dbReference type="Proteomes" id="UP000006791">
    <property type="component" value="Chromosome 1"/>
</dbReference>
<feature type="repeat" description="TPR" evidence="13">
    <location>
        <begin position="559"/>
        <end position="592"/>
    </location>
</feature>
<keyword evidence="9 13" id="KW-0802">TPR repeat</keyword>
<feature type="transmembrane region" description="Helical" evidence="15">
    <location>
        <begin position="16"/>
        <end position="34"/>
    </location>
</feature>
<evidence type="ECO:0000256" key="9">
    <source>
        <dbReference type="ARBA" id="ARBA00022803"/>
    </source>
</evidence>
<dbReference type="InterPro" id="IPR052346">
    <property type="entry name" value="O-mannosyl-transferase_TMTC"/>
</dbReference>
<keyword evidence="11 15" id="KW-1133">Transmembrane helix</keyword>
<dbReference type="InterPro" id="IPR019734">
    <property type="entry name" value="TPR_rpt"/>
</dbReference>
<evidence type="ECO:0000256" key="4">
    <source>
        <dbReference type="ARBA" id="ARBA00007882"/>
    </source>
</evidence>
<dbReference type="InterPro" id="IPR013618">
    <property type="entry name" value="TMTC_DUF1736"/>
</dbReference>
<dbReference type="SUPFAM" id="SSF48452">
    <property type="entry name" value="TPR-like"/>
    <property type="match status" value="1"/>
</dbReference>
<dbReference type="GO" id="GO:0004169">
    <property type="term" value="F:dolichyl-phosphate-mannose-protein mannosyltransferase activity"/>
    <property type="evidence" value="ECO:0007669"/>
    <property type="project" value="UniProtKB-EC"/>
</dbReference>
<feature type="transmembrane region" description="Helical" evidence="15">
    <location>
        <begin position="137"/>
        <end position="154"/>
    </location>
</feature>
<dbReference type="SMART" id="SM00028">
    <property type="entry name" value="TPR"/>
    <property type="match status" value="4"/>
</dbReference>
<evidence type="ECO:0000256" key="5">
    <source>
        <dbReference type="ARBA" id="ARBA00012839"/>
    </source>
</evidence>
<comment type="pathway">
    <text evidence="3">Protein modification; protein glycosylation.</text>
</comment>
<feature type="transmembrane region" description="Helical" evidence="15">
    <location>
        <begin position="356"/>
        <end position="373"/>
    </location>
</feature>
<evidence type="ECO:0000256" key="2">
    <source>
        <dbReference type="ARBA" id="ARBA00004240"/>
    </source>
</evidence>
<dbReference type="EC" id="2.4.1.109" evidence="5"/>
<dbReference type="KEGG" id="ctm:Cabther_A1777"/>
<evidence type="ECO:0000256" key="15">
    <source>
        <dbReference type="SAM" id="Phobius"/>
    </source>
</evidence>
<feature type="transmembrane region" description="Helical" evidence="15">
    <location>
        <begin position="112"/>
        <end position="131"/>
    </location>
</feature>
<keyword evidence="18" id="KW-1185">Reference proteome</keyword>
<dbReference type="RefSeq" id="WP_014100260.1">
    <property type="nucleotide sequence ID" value="NC_016024.1"/>
</dbReference>
<gene>
    <name evidence="17" type="ordered locus">Cabther_A1777</name>
</gene>
<evidence type="ECO:0000313" key="17">
    <source>
        <dbReference type="EMBL" id="AEP12523.1"/>
    </source>
</evidence>
<keyword evidence="7 15" id="KW-0812">Transmembrane</keyword>
<feature type="transmembrane region" description="Helical" evidence="15">
    <location>
        <begin position="217"/>
        <end position="238"/>
    </location>
</feature>
<evidence type="ECO:0000256" key="3">
    <source>
        <dbReference type="ARBA" id="ARBA00004922"/>
    </source>
</evidence>
<feature type="transmembrane region" description="Helical" evidence="15">
    <location>
        <begin position="291"/>
        <end position="311"/>
    </location>
</feature>
<dbReference type="OrthoDB" id="9797765at2"/>
<evidence type="ECO:0000256" key="12">
    <source>
        <dbReference type="ARBA" id="ARBA00023136"/>
    </source>
</evidence>
<comment type="similarity">
    <text evidence="4">Belongs to the TMTC family.</text>
</comment>
<feature type="transmembrane region" description="Helical" evidence="15">
    <location>
        <begin position="191"/>
        <end position="210"/>
    </location>
</feature>
<accession>G2LEZ0</accession>
<evidence type="ECO:0000256" key="7">
    <source>
        <dbReference type="ARBA" id="ARBA00022692"/>
    </source>
</evidence>
<comment type="subcellular location">
    <subcellularLocation>
        <location evidence="2">Endoplasmic reticulum</location>
    </subcellularLocation>
    <subcellularLocation>
        <location evidence="1">Membrane</location>
        <topology evidence="1">Multi-pass membrane protein</topology>
    </subcellularLocation>
</comment>
<protein>
    <recommendedName>
        <fullName evidence="5">dolichyl-phosphate-mannose--protein mannosyltransferase</fullName>
        <ecNumber evidence="5">2.4.1.109</ecNumber>
    </recommendedName>
</protein>
<evidence type="ECO:0000313" key="18">
    <source>
        <dbReference type="Proteomes" id="UP000006791"/>
    </source>
</evidence>
<keyword evidence="8" id="KW-0677">Repeat</keyword>
<evidence type="ECO:0000256" key="8">
    <source>
        <dbReference type="ARBA" id="ARBA00022737"/>
    </source>
</evidence>
<feature type="transmembrane region" description="Helical" evidence="15">
    <location>
        <begin position="244"/>
        <end position="262"/>
    </location>
</feature>
<dbReference type="STRING" id="981222.Cabther_A1777"/>
<evidence type="ECO:0000259" key="16">
    <source>
        <dbReference type="Pfam" id="PF08409"/>
    </source>
</evidence>
<organism evidence="17 18">
    <name type="scientific">Chloracidobacterium thermophilum (strain B)</name>
    <dbReference type="NCBI Taxonomy" id="981222"/>
    <lineage>
        <taxon>Bacteria</taxon>
        <taxon>Pseudomonadati</taxon>
        <taxon>Acidobacteriota</taxon>
        <taxon>Terriglobia</taxon>
        <taxon>Terriglobales</taxon>
        <taxon>Acidobacteriaceae</taxon>
        <taxon>Chloracidobacterium</taxon>
    </lineage>
</organism>
<dbReference type="Pfam" id="PF13432">
    <property type="entry name" value="TPR_16"/>
    <property type="match status" value="1"/>
</dbReference>
<dbReference type="Gene3D" id="1.25.40.10">
    <property type="entry name" value="Tetratricopeptide repeat domain"/>
    <property type="match status" value="2"/>
</dbReference>
<feature type="transmembrane region" description="Helical" evidence="15">
    <location>
        <begin position="411"/>
        <end position="429"/>
    </location>
</feature>
<dbReference type="PANTHER" id="PTHR44227:SF3">
    <property type="entry name" value="PROTEIN O-MANNOSYL-TRANSFERASE TMTC4"/>
    <property type="match status" value="1"/>
</dbReference>
<dbReference type="PANTHER" id="PTHR44227">
    <property type="match status" value="1"/>
</dbReference>
<dbReference type="PROSITE" id="PS50005">
    <property type="entry name" value="TPR"/>
    <property type="match status" value="1"/>
</dbReference>
<proteinExistence type="inferred from homology"/>
<feature type="region of interest" description="Disordered" evidence="14">
    <location>
        <begin position="637"/>
        <end position="656"/>
    </location>
</feature>
<evidence type="ECO:0000256" key="13">
    <source>
        <dbReference type="PROSITE-ProRule" id="PRU00339"/>
    </source>
</evidence>
<keyword evidence="10" id="KW-0256">Endoplasmic reticulum</keyword>
<evidence type="ECO:0000256" key="10">
    <source>
        <dbReference type="ARBA" id="ARBA00022824"/>
    </source>
</evidence>
<dbReference type="UniPathway" id="UPA00378"/>
<evidence type="ECO:0000256" key="14">
    <source>
        <dbReference type="SAM" id="MobiDB-lite"/>
    </source>
</evidence>
<keyword evidence="12 15" id="KW-0472">Membrane</keyword>
<feature type="transmembrane region" description="Helical" evidence="15">
    <location>
        <begin position="331"/>
        <end position="349"/>
    </location>
</feature>
<dbReference type="AlphaFoldDB" id="G2LEZ0"/>
<feature type="domain" description="DUF1736" evidence="16">
    <location>
        <begin position="280"/>
        <end position="340"/>
    </location>
</feature>
<dbReference type="GO" id="GO:0016020">
    <property type="term" value="C:membrane"/>
    <property type="evidence" value="ECO:0007669"/>
    <property type="project" value="UniProtKB-SubCell"/>
</dbReference>
<dbReference type="Pfam" id="PF08409">
    <property type="entry name" value="TMTC_DUF1736"/>
    <property type="match status" value="1"/>
</dbReference>
<reference evidence="17 18" key="1">
    <citation type="journal article" date="2012" name="Environ. Microbiol.">
        <title>Complete genome of Candidatus Chloracidobacterium thermophilum, a chlorophyll-based photoheterotroph belonging to the phylum Acidobacteria.</title>
        <authorList>
            <person name="Garcia Costas A.M."/>
            <person name="Liu Z."/>
            <person name="Tomsho L.P."/>
            <person name="Schuster S.C."/>
            <person name="Ward D.M."/>
            <person name="Bryant D.A."/>
        </authorList>
    </citation>
    <scope>NUCLEOTIDE SEQUENCE [LARGE SCALE GENOMIC DNA]</scope>
    <source>
        <strain evidence="17 18">B</strain>
    </source>
</reference>
<evidence type="ECO:0000256" key="11">
    <source>
        <dbReference type="ARBA" id="ARBA00022989"/>
    </source>
</evidence>
<feature type="transmembrane region" description="Helical" evidence="15">
    <location>
        <begin position="166"/>
        <end position="185"/>
    </location>
</feature>
<sequence>MTGTDQPTASQKKTPIWVVFLWGLLIGVLGWYSFERTLTHGYVIDDVGIVESNPNAAATASLPALFRKHYWQDTYPTDRVDQNIHYQHYRPLAIASYVLVARSLGNGPAPQHLVNVALHIVVSWLILWVVYAWLQEALVAGLAGVVFVTHPLHTEVVAMLVGRTELLAALGALSALGLALAAWKLPSEQPLWQHWLLAGGAALCLFAGWLGKESAVLFFPLWLLIGWACVTSTGWQRLRAFVGRGWRTGIACGASTAFFWYLHQRIQSSAQIIPIDFVMNPLAYAGLWERWLTGLVLLAKYLVMHFWPFPLQVDYSFDSIPVVTTWRDTRLWSAVAVLAVAGSLLAVSYRRRSPAWVGLAFLVGGAALFSHFIRPFGFVFAERVMYLPSVGYALAAAVGFRALWNSTASRPWARWLAAGAIALLIGQSARQTRQESVFYRDSLTAVARSLTTGNQRSVWLWLAYGTELLNAGRLEEAIAALERAHTILPLAETCAILAKTHLALGNSDAAREAAQEAVTRDPTWMPYRELFGVILFGTGQLDAAAAQFEAALALAPEDAKLHAQLAVIRQRQGQTSQAIRHYEQALRFQPDELRWWAALGRLHLAAGNPERARFCYRQVLEGRPDPALRDAVEQQLKDLDAQRQPFSSPAPKPPQH</sequence>
<keyword evidence="6" id="KW-0808">Transferase</keyword>
<name>G2LEZ0_CHLTF</name>
<feature type="transmembrane region" description="Helical" evidence="15">
    <location>
        <begin position="385"/>
        <end position="404"/>
    </location>
</feature>